<dbReference type="Pfam" id="PF00436">
    <property type="entry name" value="SSB"/>
    <property type="match status" value="1"/>
</dbReference>
<dbReference type="GO" id="GO:0003697">
    <property type="term" value="F:single-stranded DNA binding"/>
    <property type="evidence" value="ECO:0007669"/>
    <property type="project" value="InterPro"/>
</dbReference>
<dbReference type="InterPro" id="IPR000424">
    <property type="entry name" value="Primosome_PriB/ssb"/>
</dbReference>
<dbReference type="CDD" id="cd04496">
    <property type="entry name" value="SSB_OBF"/>
    <property type="match status" value="1"/>
</dbReference>
<dbReference type="NCBIfam" id="TIGR00621">
    <property type="entry name" value="ssb"/>
    <property type="match status" value="1"/>
</dbReference>
<evidence type="ECO:0000256" key="1">
    <source>
        <dbReference type="ARBA" id="ARBA00023125"/>
    </source>
</evidence>
<proteinExistence type="inferred from homology"/>
<dbReference type="GO" id="GO:0006260">
    <property type="term" value="P:DNA replication"/>
    <property type="evidence" value="ECO:0007669"/>
    <property type="project" value="InterPro"/>
</dbReference>
<dbReference type="PROSITE" id="PS50935">
    <property type="entry name" value="SSB"/>
    <property type="match status" value="1"/>
</dbReference>
<keyword evidence="1 3" id="KW-0238">DNA-binding</keyword>
<dbReference type="SUPFAM" id="SSF50249">
    <property type="entry name" value="Nucleic acid-binding proteins"/>
    <property type="match status" value="1"/>
</dbReference>
<evidence type="ECO:0000256" key="2">
    <source>
        <dbReference type="SAM" id="MobiDB-lite"/>
    </source>
</evidence>
<protein>
    <submittedName>
        <fullName evidence="3">Single-stranded DNA-binding protein</fullName>
    </submittedName>
</protein>
<dbReference type="EMBL" id="VSSQ01000613">
    <property type="protein sequence ID" value="MPL98521.1"/>
    <property type="molecule type" value="Genomic_DNA"/>
</dbReference>
<dbReference type="Gene3D" id="2.40.50.140">
    <property type="entry name" value="Nucleic acid-binding proteins"/>
    <property type="match status" value="1"/>
</dbReference>
<accession>A0A644W489</accession>
<evidence type="ECO:0000313" key="3">
    <source>
        <dbReference type="EMBL" id="MPL98521.1"/>
    </source>
</evidence>
<dbReference type="InterPro" id="IPR012340">
    <property type="entry name" value="NA-bd_OB-fold"/>
</dbReference>
<feature type="compositionally biased region" description="Basic and acidic residues" evidence="2">
    <location>
        <begin position="131"/>
        <end position="140"/>
    </location>
</feature>
<dbReference type="InterPro" id="IPR011344">
    <property type="entry name" value="ssDNA-bd"/>
</dbReference>
<organism evidence="3">
    <name type="scientific">bioreactor metagenome</name>
    <dbReference type="NCBI Taxonomy" id="1076179"/>
    <lineage>
        <taxon>unclassified sequences</taxon>
        <taxon>metagenomes</taxon>
        <taxon>ecological metagenomes</taxon>
    </lineage>
</organism>
<dbReference type="HAMAP" id="MF_00984">
    <property type="entry name" value="SSB"/>
    <property type="match status" value="1"/>
</dbReference>
<feature type="region of interest" description="Disordered" evidence="2">
    <location>
        <begin position="110"/>
        <end position="162"/>
    </location>
</feature>
<dbReference type="AlphaFoldDB" id="A0A644W489"/>
<comment type="caution">
    <text evidence="3">The sequence shown here is derived from an EMBL/GenBank/DDBJ whole genome shotgun (WGS) entry which is preliminary data.</text>
</comment>
<reference evidence="3" key="1">
    <citation type="submission" date="2019-08" db="EMBL/GenBank/DDBJ databases">
        <authorList>
            <person name="Kucharzyk K."/>
            <person name="Murdoch R.W."/>
            <person name="Higgins S."/>
            <person name="Loffler F."/>
        </authorList>
    </citation>
    <scope>NUCLEOTIDE SEQUENCE</scope>
</reference>
<sequence length="162" mass="18129">MARGFNKVILMGNLARDPEIRYSVDKRAMARFAVAVNNTWKDRNGELQESVDFIPVVVWGPSAENCERYLKKGSPVLVEGRIQVRSYEAKDGSGKRYATDVVASGVTFLGSKRQDDSSSGSFGDDEGYGDSVRKDRRFSSQDEDFPMDISEVRNEEDADIPF</sequence>
<dbReference type="PANTHER" id="PTHR10302">
    <property type="entry name" value="SINGLE-STRANDED DNA-BINDING PROTEIN"/>
    <property type="match status" value="1"/>
</dbReference>
<gene>
    <name evidence="3" type="primary">ssb_17</name>
    <name evidence="3" type="ORF">SDC9_44727</name>
</gene>
<dbReference type="PANTHER" id="PTHR10302:SF27">
    <property type="entry name" value="SINGLE-STRANDED DNA-BINDING PROTEIN"/>
    <property type="match status" value="1"/>
</dbReference>
<name>A0A644W489_9ZZZZ</name>
<dbReference type="GO" id="GO:0009295">
    <property type="term" value="C:nucleoid"/>
    <property type="evidence" value="ECO:0007669"/>
    <property type="project" value="TreeGrafter"/>
</dbReference>